<dbReference type="RefSeq" id="WP_108129799.1">
    <property type="nucleotide sequence ID" value="NZ_QBKP01000012.1"/>
</dbReference>
<dbReference type="AlphaFoldDB" id="A0A2T6AUR6"/>
<comment type="caution">
    <text evidence="2">The sequence shown here is derived from an EMBL/GenBank/DDBJ whole genome shotgun (WGS) entry which is preliminary data.</text>
</comment>
<sequence>MRIYWQSFIDATASAAYLAKLSSYLNEIASPGTTVEVHGISPPDRGFGRLSEFRCAVQAVDQGIQAEADGYDAIVMGHFQDPGLYELKSAVGIPVVGTGEATLHLAAQLGRMIALVSLDDVYRNMHREQADLYGLGHRISHIAGLNILPSDFSAAFAGDEAAKVRMIDGFRKVAEPMVADGADVIVPAGVLPGLLIGGEYGLKIGAAPVVNCAAVALMQAEMQVRLHRLNGLEPNRGPHCCRAPEQAMGDFRQLAAQGFRRG</sequence>
<dbReference type="InterPro" id="IPR052186">
    <property type="entry name" value="Hydantoin_racemase-like"/>
</dbReference>
<reference evidence="2 3" key="1">
    <citation type="submission" date="2018-04" db="EMBL/GenBank/DDBJ databases">
        <title>Genomic Encyclopedia of Archaeal and Bacterial Type Strains, Phase II (KMG-II): from individual species to whole genera.</title>
        <authorList>
            <person name="Goeker M."/>
        </authorList>
    </citation>
    <scope>NUCLEOTIDE SEQUENCE [LARGE SCALE GENOMIC DNA]</scope>
    <source>
        <strain evidence="2 3">DSM 21823</strain>
    </source>
</reference>
<dbReference type="EMBL" id="QBKP01000012">
    <property type="protein sequence ID" value="PTX47559.1"/>
    <property type="molecule type" value="Genomic_DNA"/>
</dbReference>
<dbReference type="Pfam" id="PF01177">
    <property type="entry name" value="Asp_Glu_race"/>
    <property type="match status" value="1"/>
</dbReference>
<dbReference type="PANTHER" id="PTHR28047:SF5">
    <property type="entry name" value="PROTEIN DCG1"/>
    <property type="match status" value="1"/>
</dbReference>
<organism evidence="2 3">
    <name type="scientific">Gemmobacter caeni</name>
    <dbReference type="NCBI Taxonomy" id="589035"/>
    <lineage>
        <taxon>Bacteria</taxon>
        <taxon>Pseudomonadati</taxon>
        <taxon>Pseudomonadota</taxon>
        <taxon>Alphaproteobacteria</taxon>
        <taxon>Rhodobacterales</taxon>
        <taxon>Paracoccaceae</taxon>
        <taxon>Gemmobacter</taxon>
    </lineage>
</organism>
<proteinExistence type="inferred from homology"/>
<dbReference type="InterPro" id="IPR015942">
    <property type="entry name" value="Asp/Glu/hydantoin_racemase"/>
</dbReference>
<dbReference type="Proteomes" id="UP000244224">
    <property type="component" value="Unassembled WGS sequence"/>
</dbReference>
<keyword evidence="3" id="KW-1185">Reference proteome</keyword>
<dbReference type="InterPro" id="IPR053714">
    <property type="entry name" value="Iso_Racemase_Enz_sf"/>
</dbReference>
<accession>A0A2T6AUR6</accession>
<dbReference type="GO" id="GO:0047661">
    <property type="term" value="F:amino-acid racemase activity"/>
    <property type="evidence" value="ECO:0007669"/>
    <property type="project" value="InterPro"/>
</dbReference>
<protein>
    <submittedName>
        <fullName evidence="2">Asp/Glu/hydantoin racemase</fullName>
    </submittedName>
</protein>
<dbReference type="PANTHER" id="PTHR28047">
    <property type="entry name" value="PROTEIN DCG1"/>
    <property type="match status" value="1"/>
</dbReference>
<evidence type="ECO:0000313" key="2">
    <source>
        <dbReference type="EMBL" id="PTX47559.1"/>
    </source>
</evidence>
<gene>
    <name evidence="2" type="ORF">C8N34_11247</name>
</gene>
<evidence type="ECO:0000256" key="1">
    <source>
        <dbReference type="ARBA" id="ARBA00038414"/>
    </source>
</evidence>
<evidence type="ECO:0000313" key="3">
    <source>
        <dbReference type="Proteomes" id="UP000244224"/>
    </source>
</evidence>
<dbReference type="OrthoDB" id="9791723at2"/>
<comment type="similarity">
    <text evidence="1">Belongs to the HyuE racemase family.</text>
</comment>
<name>A0A2T6AUR6_9RHOB</name>
<dbReference type="Gene3D" id="3.40.50.12500">
    <property type="match status" value="1"/>
</dbReference>